<dbReference type="Proteomes" id="UP000325081">
    <property type="component" value="Unassembled WGS sequence"/>
</dbReference>
<gene>
    <name evidence="3" type="ORF">STAS_08442</name>
</gene>
<dbReference type="AlphaFoldDB" id="A0A5A7PID9"/>
<name>A0A5A7PID9_STRAF</name>
<dbReference type="PROSITE" id="PS50090">
    <property type="entry name" value="MYB_LIKE"/>
    <property type="match status" value="1"/>
</dbReference>
<sequence length="418" mass="48131">MTVAPGHYADKGNSAKQSQTSKSTTHSTLFCKRGIIRCEQRCSRCGVSDHSKAKCPQYDGVKISFQMKVKAQQLHKQHQEIRGTLFQNPPPEYWQYISSQNLVQSSPQQSSQSSGSQMRKEPNTQTYVPETQLQDCEAAINVEMPRNTRVAAEGRKKRPQWTKEEDVLLAKAYVTISDDPITGNDQKAEAFWVRVTKYYNENTPSDYISRDLNMIRSHWHNTIQKKVYRFNECYNSIYGVYRSGCSDEDILSRAYEKYRSENNGVAFNLEHVWRIVKDRPMFTPQSSNDIFVERKKTRIDESGASNTSSKGDASIDLDELHEVARPIGQKAAKRKAKGKGKSNLDEMTAEYNNMVKHLAELTSLKKTEVEVKKATLEEKKQRNLKGRELPYNFLVKERKLPRKFLVKGRELPRKFLVK</sequence>
<reference evidence="4" key="1">
    <citation type="journal article" date="2019" name="Curr. Biol.">
        <title>Genome Sequence of Striga asiatica Provides Insight into the Evolution of Plant Parasitism.</title>
        <authorList>
            <person name="Yoshida S."/>
            <person name="Kim S."/>
            <person name="Wafula E.K."/>
            <person name="Tanskanen J."/>
            <person name="Kim Y.M."/>
            <person name="Honaas L."/>
            <person name="Yang Z."/>
            <person name="Spallek T."/>
            <person name="Conn C.E."/>
            <person name="Ichihashi Y."/>
            <person name="Cheong K."/>
            <person name="Cui S."/>
            <person name="Der J.P."/>
            <person name="Gundlach H."/>
            <person name="Jiao Y."/>
            <person name="Hori C."/>
            <person name="Ishida J.K."/>
            <person name="Kasahara H."/>
            <person name="Kiba T."/>
            <person name="Kim M.S."/>
            <person name="Koo N."/>
            <person name="Laohavisit A."/>
            <person name="Lee Y.H."/>
            <person name="Lumba S."/>
            <person name="McCourt P."/>
            <person name="Mortimer J.C."/>
            <person name="Mutuku J.M."/>
            <person name="Nomura T."/>
            <person name="Sasaki-Sekimoto Y."/>
            <person name="Seto Y."/>
            <person name="Wang Y."/>
            <person name="Wakatake T."/>
            <person name="Sakakibara H."/>
            <person name="Demura T."/>
            <person name="Yamaguchi S."/>
            <person name="Yoneyama K."/>
            <person name="Manabe R.I."/>
            <person name="Nelson D.C."/>
            <person name="Schulman A.H."/>
            <person name="Timko M.P."/>
            <person name="dePamphilis C.W."/>
            <person name="Choi D."/>
            <person name="Shirasu K."/>
        </authorList>
    </citation>
    <scope>NUCLEOTIDE SEQUENCE [LARGE SCALE GENOMIC DNA]</scope>
    <source>
        <strain evidence="4">cv. UVA1</strain>
    </source>
</reference>
<feature type="region of interest" description="Disordered" evidence="1">
    <location>
        <begin position="1"/>
        <end position="23"/>
    </location>
</feature>
<dbReference type="PANTHER" id="PTHR45023:SF4">
    <property type="entry name" value="GLYCINE-RICH PROTEIN-RELATED"/>
    <property type="match status" value="1"/>
</dbReference>
<protein>
    <submittedName>
        <fullName evidence="3">Transposon protein</fullName>
    </submittedName>
</protein>
<evidence type="ECO:0000313" key="3">
    <source>
        <dbReference type="EMBL" id="GER32382.1"/>
    </source>
</evidence>
<feature type="domain" description="Myb-like" evidence="2">
    <location>
        <begin position="153"/>
        <end position="223"/>
    </location>
</feature>
<dbReference type="EMBL" id="BKCP01004594">
    <property type="protein sequence ID" value="GER32382.1"/>
    <property type="molecule type" value="Genomic_DNA"/>
</dbReference>
<proteinExistence type="predicted"/>
<dbReference type="OrthoDB" id="1225588at2759"/>
<evidence type="ECO:0000259" key="2">
    <source>
        <dbReference type="PROSITE" id="PS50090"/>
    </source>
</evidence>
<comment type="caution">
    <text evidence="3">The sequence shown here is derived from an EMBL/GenBank/DDBJ whole genome shotgun (WGS) entry which is preliminary data.</text>
</comment>
<keyword evidence="4" id="KW-1185">Reference proteome</keyword>
<dbReference type="PANTHER" id="PTHR45023">
    <property type="match status" value="1"/>
</dbReference>
<organism evidence="3 4">
    <name type="scientific">Striga asiatica</name>
    <name type="common">Asiatic witchweed</name>
    <name type="synonym">Buchnera asiatica</name>
    <dbReference type="NCBI Taxonomy" id="4170"/>
    <lineage>
        <taxon>Eukaryota</taxon>
        <taxon>Viridiplantae</taxon>
        <taxon>Streptophyta</taxon>
        <taxon>Embryophyta</taxon>
        <taxon>Tracheophyta</taxon>
        <taxon>Spermatophyta</taxon>
        <taxon>Magnoliopsida</taxon>
        <taxon>eudicotyledons</taxon>
        <taxon>Gunneridae</taxon>
        <taxon>Pentapetalae</taxon>
        <taxon>asterids</taxon>
        <taxon>lamiids</taxon>
        <taxon>Lamiales</taxon>
        <taxon>Orobanchaceae</taxon>
        <taxon>Buchnereae</taxon>
        <taxon>Striga</taxon>
    </lineage>
</organism>
<evidence type="ECO:0000256" key="1">
    <source>
        <dbReference type="SAM" id="MobiDB-lite"/>
    </source>
</evidence>
<feature type="region of interest" description="Disordered" evidence="1">
    <location>
        <begin position="104"/>
        <end position="127"/>
    </location>
</feature>
<evidence type="ECO:0000313" key="4">
    <source>
        <dbReference type="Proteomes" id="UP000325081"/>
    </source>
</evidence>
<dbReference type="InterPro" id="IPR001005">
    <property type="entry name" value="SANT/Myb"/>
</dbReference>
<feature type="compositionally biased region" description="Low complexity" evidence="1">
    <location>
        <begin position="104"/>
        <end position="117"/>
    </location>
</feature>
<accession>A0A5A7PID9</accession>